<proteinExistence type="predicted"/>
<evidence type="ECO:0000313" key="2">
    <source>
        <dbReference type="EMBL" id="COU86843.1"/>
    </source>
</evidence>
<reference evidence="5" key="2">
    <citation type="submission" date="2015-03" db="EMBL/GenBank/DDBJ databases">
        <authorList>
            <consortium name="Pathogen Informatics"/>
            <person name="Murphy D."/>
        </authorList>
    </citation>
    <scope>NUCLEOTIDE SEQUENCE</scope>
    <source>
        <strain evidence="5">N09902308</strain>
    </source>
</reference>
<evidence type="ECO:0000313" key="4">
    <source>
        <dbReference type="EMBL" id="COW41051.1"/>
    </source>
</evidence>
<evidence type="ECO:0000313" key="7">
    <source>
        <dbReference type="Proteomes" id="UP000039021"/>
    </source>
</evidence>
<dbReference type="Proteomes" id="UP000048289">
    <property type="component" value="Unassembled WGS sequence"/>
</dbReference>
<evidence type="ECO:0000313" key="9">
    <source>
        <dbReference type="Proteomes" id="UP000045842"/>
    </source>
</evidence>
<reference evidence="6 7" key="1">
    <citation type="submission" date="2015-03" db="EMBL/GenBank/DDBJ databases">
        <authorList>
            <consortium name="Pathogen Informatics"/>
        </authorList>
    </citation>
    <scope>NUCLEOTIDE SEQUENCE [LARGE SCALE GENOMIC DNA]</scope>
    <source>
        <strain evidence="2 9">G09801536</strain>
        <strain evidence="1 10">G09901357</strain>
        <strain evidence="6">K00500041</strain>
        <strain evidence="4 8">M09401471</strain>
        <strain evidence="7">N09902308</strain>
    </source>
</reference>
<evidence type="ECO:0000313" key="6">
    <source>
        <dbReference type="Proteomes" id="UP000038802"/>
    </source>
</evidence>
<gene>
    <name evidence="2" type="ORF">ERS007679_00535</name>
    <name evidence="1" type="ORF">ERS007681_00833</name>
    <name evidence="3" type="ORF">ERS007703_00535</name>
    <name evidence="4" type="ORF">ERS007720_02587</name>
    <name evidence="5" type="ORF">ERS007739_05105</name>
</gene>
<name>A0A0U0QJF4_MYCTX</name>
<protein>
    <submittedName>
        <fullName evidence="3">Uncharacterized protein</fullName>
    </submittedName>
</protein>
<evidence type="ECO:0000313" key="3">
    <source>
        <dbReference type="EMBL" id="COV10493.1"/>
    </source>
</evidence>
<dbReference type="Proteomes" id="UP000045842">
    <property type="component" value="Unassembled WGS sequence"/>
</dbReference>
<dbReference type="EMBL" id="CFOE01000068">
    <property type="protein sequence ID" value="CFE37816.1"/>
    <property type="molecule type" value="Genomic_DNA"/>
</dbReference>
<accession>A0A0U0QJF4</accession>
<dbReference type="EMBL" id="CSAD01000042">
    <property type="protein sequence ID" value="COU86843.1"/>
    <property type="molecule type" value="Genomic_DNA"/>
</dbReference>
<dbReference type="Proteomes" id="UP000039021">
    <property type="component" value="Unassembled WGS sequence"/>
</dbReference>
<dbReference type="EMBL" id="CSBK01003717">
    <property type="protein sequence ID" value="CPB17370.1"/>
    <property type="molecule type" value="Genomic_DNA"/>
</dbReference>
<dbReference type="EMBL" id="CSAE01000032">
    <property type="protein sequence ID" value="COV10493.1"/>
    <property type="molecule type" value="Genomic_DNA"/>
</dbReference>
<evidence type="ECO:0000313" key="8">
    <source>
        <dbReference type="Proteomes" id="UP000044938"/>
    </source>
</evidence>
<evidence type="ECO:0000313" key="1">
    <source>
        <dbReference type="EMBL" id="CFE37816.1"/>
    </source>
</evidence>
<reference evidence="3" key="3">
    <citation type="submission" date="2015-03" db="EMBL/GenBank/DDBJ databases">
        <authorList>
            <person name="Murphy D."/>
        </authorList>
    </citation>
    <scope>NUCLEOTIDE SEQUENCE [LARGE SCALE GENOMIC DNA]</scope>
    <source>
        <strain evidence="3">K00500041</strain>
    </source>
</reference>
<dbReference type="Proteomes" id="UP000044938">
    <property type="component" value="Unassembled WGS sequence"/>
</dbReference>
<organism evidence="3 6">
    <name type="scientific">Mycobacterium tuberculosis</name>
    <dbReference type="NCBI Taxonomy" id="1773"/>
    <lineage>
        <taxon>Bacteria</taxon>
        <taxon>Bacillati</taxon>
        <taxon>Actinomycetota</taxon>
        <taxon>Actinomycetes</taxon>
        <taxon>Mycobacteriales</taxon>
        <taxon>Mycobacteriaceae</taxon>
        <taxon>Mycobacterium</taxon>
        <taxon>Mycobacterium tuberculosis complex</taxon>
    </lineage>
</organism>
<evidence type="ECO:0000313" key="5">
    <source>
        <dbReference type="EMBL" id="CPB17370.1"/>
    </source>
</evidence>
<dbReference type="Proteomes" id="UP000038802">
    <property type="component" value="Unassembled WGS sequence"/>
</dbReference>
<sequence>MATRHVHDGVGRIRRDARRVSGAQLLWVKINNRRLSGMVDGRDEQGRLGYAVRGFERCTR</sequence>
<dbReference type="EMBL" id="CSAJ01000342">
    <property type="protein sequence ID" value="COW41051.1"/>
    <property type="molecule type" value="Genomic_DNA"/>
</dbReference>
<dbReference type="AlphaFoldDB" id="A0A0U0QJF4"/>
<evidence type="ECO:0000313" key="10">
    <source>
        <dbReference type="Proteomes" id="UP000048289"/>
    </source>
</evidence>